<dbReference type="AlphaFoldDB" id="A0A8D8IS04"/>
<feature type="signal peptide" evidence="1">
    <location>
        <begin position="1"/>
        <end position="20"/>
    </location>
</feature>
<name>A0A8D8IS04_CULPI</name>
<dbReference type="EMBL" id="HBUE01261965">
    <property type="protein sequence ID" value="CAG6559544.1"/>
    <property type="molecule type" value="Transcribed_RNA"/>
</dbReference>
<evidence type="ECO:0000256" key="1">
    <source>
        <dbReference type="SAM" id="SignalP"/>
    </source>
</evidence>
<sequence length="250" mass="27501">MELNFAILVVLHRFVAACTSSPTTVLSSALAVFTSFIIQGVHTDTYAHDALRITSFHRHTKEANNRGAINNNALFFAFTSFASSGYIHKSPRHFHTTTSTTDTSSSMLKQKPSPSHLLLPCTNSALRCDSVLLNRLCFPYSSLSQNSNSVKPFRTSSPLTAPLLPSPSAAAKARKAGLRHFLHLQRFLLFSPTLLVVAWLRPQHRHAIDPNSAPTQHPRARTTLTTATTVKTRNNLQIYPPTLSSLVCSP</sequence>
<evidence type="ECO:0000313" key="2">
    <source>
        <dbReference type="EMBL" id="CAG6559544.1"/>
    </source>
</evidence>
<proteinExistence type="predicted"/>
<keyword evidence="1" id="KW-0732">Signal</keyword>
<feature type="chain" id="PRO_5036261076" evidence="1">
    <location>
        <begin position="21"/>
        <end position="250"/>
    </location>
</feature>
<protein>
    <submittedName>
        <fullName evidence="2">(northern house mosquito) hypothetical protein</fullName>
    </submittedName>
</protein>
<reference evidence="2" key="1">
    <citation type="submission" date="2021-05" db="EMBL/GenBank/DDBJ databases">
        <authorList>
            <person name="Alioto T."/>
            <person name="Alioto T."/>
            <person name="Gomez Garrido J."/>
        </authorList>
    </citation>
    <scope>NUCLEOTIDE SEQUENCE</scope>
</reference>
<organism evidence="2">
    <name type="scientific">Culex pipiens</name>
    <name type="common">House mosquito</name>
    <dbReference type="NCBI Taxonomy" id="7175"/>
    <lineage>
        <taxon>Eukaryota</taxon>
        <taxon>Metazoa</taxon>
        <taxon>Ecdysozoa</taxon>
        <taxon>Arthropoda</taxon>
        <taxon>Hexapoda</taxon>
        <taxon>Insecta</taxon>
        <taxon>Pterygota</taxon>
        <taxon>Neoptera</taxon>
        <taxon>Endopterygota</taxon>
        <taxon>Diptera</taxon>
        <taxon>Nematocera</taxon>
        <taxon>Culicoidea</taxon>
        <taxon>Culicidae</taxon>
        <taxon>Culicinae</taxon>
        <taxon>Culicini</taxon>
        <taxon>Culex</taxon>
        <taxon>Culex</taxon>
    </lineage>
</organism>
<accession>A0A8D8IS04</accession>
<dbReference type="EMBL" id="HBUE01156852">
    <property type="protein sequence ID" value="CAG6508193.1"/>
    <property type="molecule type" value="Transcribed_RNA"/>
</dbReference>